<feature type="compositionally biased region" description="Low complexity" evidence="1">
    <location>
        <begin position="72"/>
        <end position="85"/>
    </location>
</feature>
<proteinExistence type="predicted"/>
<gene>
    <name evidence="3" type="ORF">MNB_SV-5-405</name>
</gene>
<dbReference type="AlphaFoldDB" id="A0A1W1EF30"/>
<feature type="region of interest" description="Disordered" evidence="1">
    <location>
        <begin position="55"/>
        <end position="235"/>
    </location>
</feature>
<sequence>MKKKTFFITKFAVVALLFGFLSPSVTTVQDMHPVGTSLNLLNEQITFSILNRAEARRGGGRRGGGMRRAGGMRRSGAMNRSSFNRSRSRMSSPRHNRYQGGNFRSFNKRPSNRMATRPVKRPSARPVKRPTTRPTARPAKRPIGKPSTRPVTRPSTRPVNRPDRPNVRPPGGGNRPDKPHKPGAGKPDRPDRPGNGHRPGKPNRPGNGHRPGHGKPPHWRPIHGGHHGHPHYHHHHHYHGGYYYSGGWYWPVGAVAFGAAAGLALGSIVYALDDDCTTVIRNGKDYRVCDNIYYEPFYEGGELRYRVVAVP</sequence>
<feature type="compositionally biased region" description="Basic residues" evidence="1">
    <location>
        <begin position="86"/>
        <end position="97"/>
    </location>
</feature>
<organism evidence="3">
    <name type="scientific">hydrothermal vent metagenome</name>
    <dbReference type="NCBI Taxonomy" id="652676"/>
    <lineage>
        <taxon>unclassified sequences</taxon>
        <taxon>metagenomes</taxon>
        <taxon>ecological metagenomes</taxon>
    </lineage>
</organism>
<keyword evidence="2" id="KW-0812">Transmembrane</keyword>
<evidence type="ECO:0000313" key="3">
    <source>
        <dbReference type="EMBL" id="SFZ98623.1"/>
    </source>
</evidence>
<dbReference type="EMBL" id="FPKX01000057">
    <property type="protein sequence ID" value="SFZ98623.1"/>
    <property type="molecule type" value="Genomic_DNA"/>
</dbReference>
<accession>A0A1W1EF30</accession>
<dbReference type="InterPro" id="IPR045398">
    <property type="entry name" value="DUF6515"/>
</dbReference>
<evidence type="ECO:0000256" key="2">
    <source>
        <dbReference type="SAM" id="Phobius"/>
    </source>
</evidence>
<feature type="compositionally biased region" description="Basic residues" evidence="1">
    <location>
        <begin position="210"/>
        <end position="235"/>
    </location>
</feature>
<dbReference type="Pfam" id="PF20125">
    <property type="entry name" value="DUF6515"/>
    <property type="match status" value="1"/>
</dbReference>
<feature type="transmembrane region" description="Helical" evidence="2">
    <location>
        <begin position="248"/>
        <end position="272"/>
    </location>
</feature>
<evidence type="ECO:0000256" key="1">
    <source>
        <dbReference type="SAM" id="MobiDB-lite"/>
    </source>
</evidence>
<keyword evidence="2" id="KW-0472">Membrane</keyword>
<feature type="compositionally biased region" description="Basic and acidic residues" evidence="1">
    <location>
        <begin position="175"/>
        <end position="194"/>
    </location>
</feature>
<keyword evidence="2" id="KW-1133">Transmembrane helix</keyword>
<protein>
    <submittedName>
        <fullName evidence="3">Uncharacterized protein</fullName>
    </submittedName>
</protein>
<feature type="compositionally biased region" description="Basic residues" evidence="1">
    <location>
        <begin position="118"/>
        <end position="131"/>
    </location>
</feature>
<reference evidence="3" key="1">
    <citation type="submission" date="2016-10" db="EMBL/GenBank/DDBJ databases">
        <authorList>
            <person name="de Groot N.N."/>
        </authorList>
    </citation>
    <scope>NUCLEOTIDE SEQUENCE</scope>
</reference>
<name>A0A1W1EF30_9ZZZZ</name>